<accession>A0A9W4XET8</accession>
<evidence type="ECO:0000256" key="4">
    <source>
        <dbReference type="ARBA" id="ARBA00023136"/>
    </source>
</evidence>
<gene>
    <name evidence="8" type="ORF">PDIGIT_LOCUS2273</name>
</gene>
<evidence type="ECO:0000256" key="5">
    <source>
        <dbReference type="ARBA" id="ARBA00038359"/>
    </source>
</evidence>
<feature type="transmembrane region" description="Helical" evidence="6">
    <location>
        <begin position="107"/>
        <end position="130"/>
    </location>
</feature>
<feature type="transmembrane region" description="Helical" evidence="6">
    <location>
        <begin position="82"/>
        <end position="100"/>
    </location>
</feature>
<evidence type="ECO:0000313" key="8">
    <source>
        <dbReference type="EMBL" id="CAI6285243.1"/>
    </source>
</evidence>
<dbReference type="InterPro" id="IPR052337">
    <property type="entry name" value="SAT4-like"/>
</dbReference>
<keyword evidence="9" id="KW-1185">Reference proteome</keyword>
<evidence type="ECO:0000313" key="9">
    <source>
        <dbReference type="Proteomes" id="UP001152607"/>
    </source>
</evidence>
<comment type="subcellular location">
    <subcellularLocation>
        <location evidence="1">Membrane</location>
        <topology evidence="1">Multi-pass membrane protein</topology>
    </subcellularLocation>
</comment>
<dbReference type="AlphaFoldDB" id="A0A9W4XET8"/>
<sequence>MLIMLTFVTLRFYVVLRIKKKMAPDDWAVVASLFGSVFYYVVVCLNILRSRWGTHLYNLSILHLKSDELAKTSFLTGGPSQLVWPCIKTIFFLMYLKLFYPLAWLRSCVYAGLTLIWAWYISMFVAQTVLTTPLPGQTWSEAFAGPRYLQIFKLAIPTASFSLVSDAYIWILPLIAISHLQLSFAKKIGVCAMFSAGLVCCIASSLSVYYQYRITKDQSDYTYHVAYVYLIYTLEMCIGISTSCMPHIAQLYRNKRGQRASSATRSVRLPWISPHQSHNQSYTLSKVSTLPGYATKSPYTNITDDPMVRPELYEMDRIVNEYGSHRDPNSGVSFPRDRVHRSVVISQSSVKIPQKKNISEWRK</sequence>
<comment type="similarity">
    <text evidence="5">Belongs to the SAT4 family.</text>
</comment>
<evidence type="ECO:0000256" key="6">
    <source>
        <dbReference type="SAM" id="Phobius"/>
    </source>
</evidence>
<proteinExistence type="inferred from homology"/>
<feature type="domain" description="Rhodopsin" evidence="7">
    <location>
        <begin position="10"/>
        <end position="253"/>
    </location>
</feature>
<name>A0A9W4XET8_9PLEO</name>
<evidence type="ECO:0000256" key="3">
    <source>
        <dbReference type="ARBA" id="ARBA00022989"/>
    </source>
</evidence>
<feature type="transmembrane region" description="Helical" evidence="6">
    <location>
        <begin position="188"/>
        <end position="209"/>
    </location>
</feature>
<keyword evidence="2 6" id="KW-0812">Transmembrane</keyword>
<dbReference type="Proteomes" id="UP001152607">
    <property type="component" value="Unassembled WGS sequence"/>
</dbReference>
<keyword evidence="4 6" id="KW-0472">Membrane</keyword>
<comment type="caution">
    <text evidence="8">The sequence shown here is derived from an EMBL/GenBank/DDBJ whole genome shotgun (WGS) entry which is preliminary data.</text>
</comment>
<feature type="transmembrane region" description="Helical" evidence="6">
    <location>
        <begin position="150"/>
        <end position="176"/>
    </location>
</feature>
<dbReference type="OrthoDB" id="444631at2759"/>
<evidence type="ECO:0000256" key="1">
    <source>
        <dbReference type="ARBA" id="ARBA00004141"/>
    </source>
</evidence>
<reference evidence="8" key="1">
    <citation type="submission" date="2023-01" db="EMBL/GenBank/DDBJ databases">
        <authorList>
            <person name="Van Ghelder C."/>
            <person name="Rancurel C."/>
        </authorList>
    </citation>
    <scope>NUCLEOTIDE SEQUENCE</scope>
    <source>
        <strain evidence="8">CNCM I-4278</strain>
    </source>
</reference>
<dbReference type="PANTHER" id="PTHR33048:SF158">
    <property type="entry name" value="MEMBRANE PROTEIN PTH11-LIKE, PUTATIVE-RELATED"/>
    <property type="match status" value="1"/>
</dbReference>
<protein>
    <recommendedName>
        <fullName evidence="7">Rhodopsin domain-containing protein</fullName>
    </recommendedName>
</protein>
<dbReference type="EMBL" id="CAOQHR010000001">
    <property type="protein sequence ID" value="CAI6285243.1"/>
    <property type="molecule type" value="Genomic_DNA"/>
</dbReference>
<feature type="transmembrane region" description="Helical" evidence="6">
    <location>
        <begin position="27"/>
        <end position="48"/>
    </location>
</feature>
<dbReference type="Pfam" id="PF20684">
    <property type="entry name" value="Fung_rhodopsin"/>
    <property type="match status" value="1"/>
</dbReference>
<dbReference type="GO" id="GO:0016020">
    <property type="term" value="C:membrane"/>
    <property type="evidence" value="ECO:0007669"/>
    <property type="project" value="UniProtKB-SubCell"/>
</dbReference>
<dbReference type="PANTHER" id="PTHR33048">
    <property type="entry name" value="PTH11-LIKE INTEGRAL MEMBRANE PROTEIN (AFU_ORTHOLOGUE AFUA_5G11245)"/>
    <property type="match status" value="1"/>
</dbReference>
<evidence type="ECO:0000256" key="2">
    <source>
        <dbReference type="ARBA" id="ARBA00022692"/>
    </source>
</evidence>
<evidence type="ECO:0000259" key="7">
    <source>
        <dbReference type="Pfam" id="PF20684"/>
    </source>
</evidence>
<organism evidence="8 9">
    <name type="scientific">Periconia digitata</name>
    <dbReference type="NCBI Taxonomy" id="1303443"/>
    <lineage>
        <taxon>Eukaryota</taxon>
        <taxon>Fungi</taxon>
        <taxon>Dikarya</taxon>
        <taxon>Ascomycota</taxon>
        <taxon>Pezizomycotina</taxon>
        <taxon>Dothideomycetes</taxon>
        <taxon>Pleosporomycetidae</taxon>
        <taxon>Pleosporales</taxon>
        <taxon>Massarineae</taxon>
        <taxon>Periconiaceae</taxon>
        <taxon>Periconia</taxon>
    </lineage>
</organism>
<keyword evidence="3 6" id="KW-1133">Transmembrane helix</keyword>
<dbReference type="InterPro" id="IPR049326">
    <property type="entry name" value="Rhodopsin_dom_fungi"/>
</dbReference>
<feature type="transmembrane region" description="Helical" evidence="6">
    <location>
        <begin position="229"/>
        <end position="249"/>
    </location>
</feature>